<name>A0AAD7GR02_MYCRO</name>
<evidence type="ECO:0000256" key="1">
    <source>
        <dbReference type="SAM" id="MobiDB-lite"/>
    </source>
</evidence>
<evidence type="ECO:0000313" key="2">
    <source>
        <dbReference type="EMBL" id="KAJ7702809.1"/>
    </source>
</evidence>
<dbReference type="EMBL" id="JARKIE010000014">
    <property type="protein sequence ID" value="KAJ7702809.1"/>
    <property type="molecule type" value="Genomic_DNA"/>
</dbReference>
<accession>A0AAD7GR02</accession>
<reference evidence="2" key="1">
    <citation type="submission" date="2023-03" db="EMBL/GenBank/DDBJ databases">
        <title>Massive genome expansion in bonnet fungi (Mycena s.s.) driven by repeated elements and novel gene families across ecological guilds.</title>
        <authorList>
            <consortium name="Lawrence Berkeley National Laboratory"/>
            <person name="Harder C.B."/>
            <person name="Miyauchi S."/>
            <person name="Viragh M."/>
            <person name="Kuo A."/>
            <person name="Thoen E."/>
            <person name="Andreopoulos B."/>
            <person name="Lu D."/>
            <person name="Skrede I."/>
            <person name="Drula E."/>
            <person name="Henrissat B."/>
            <person name="Morin E."/>
            <person name="Kohler A."/>
            <person name="Barry K."/>
            <person name="LaButti K."/>
            <person name="Morin E."/>
            <person name="Salamov A."/>
            <person name="Lipzen A."/>
            <person name="Mereny Z."/>
            <person name="Hegedus B."/>
            <person name="Baldrian P."/>
            <person name="Stursova M."/>
            <person name="Weitz H."/>
            <person name="Taylor A."/>
            <person name="Grigoriev I.V."/>
            <person name="Nagy L.G."/>
            <person name="Martin F."/>
            <person name="Kauserud H."/>
        </authorList>
    </citation>
    <scope>NUCLEOTIDE SEQUENCE</scope>
    <source>
        <strain evidence="2">CBHHK067</strain>
    </source>
</reference>
<proteinExistence type="predicted"/>
<dbReference type="Proteomes" id="UP001221757">
    <property type="component" value="Unassembled WGS sequence"/>
</dbReference>
<feature type="region of interest" description="Disordered" evidence="1">
    <location>
        <begin position="244"/>
        <end position="343"/>
    </location>
</feature>
<comment type="caution">
    <text evidence="2">The sequence shown here is derived from an EMBL/GenBank/DDBJ whole genome shotgun (WGS) entry which is preliminary data.</text>
</comment>
<keyword evidence="3" id="KW-1185">Reference proteome</keyword>
<sequence>MKCRPLWTSMRMSMRTRMRIFVRTRTCKDQGEGTVQATPNHTPTSTHRRERNSTTQRSNGAPPPAARPLAAFLTPQVPARPTSGVPRYSIGGPARRVPLQDSPWKVRDLVLPPLAPAPSSRPRISDDERRAISEQRRSALRAPDAYFGGGVPGLSPVRRLPRVREYAVSEDQDSRTLLASLRETVEGLRMRRESVLAEAAGKGRRLVADGRVSLLANEEEDDMGFRLAGVTLTGGQEQTLMPVADSEEEMETRTATRGTELEREHVQPIAKPRRGRKASAEPTAPARNTPIAADDSEEGDALDSLPAVGGKSTVKEAAGAGEKGNTNAAATGTARVLRSRKGAVQVKVKEQELEAPVPITARRMTRARTRTRT</sequence>
<organism evidence="2 3">
    <name type="scientific">Mycena rosella</name>
    <name type="common">Pink bonnet</name>
    <name type="synonym">Agaricus rosellus</name>
    <dbReference type="NCBI Taxonomy" id="1033263"/>
    <lineage>
        <taxon>Eukaryota</taxon>
        <taxon>Fungi</taxon>
        <taxon>Dikarya</taxon>
        <taxon>Basidiomycota</taxon>
        <taxon>Agaricomycotina</taxon>
        <taxon>Agaricomycetes</taxon>
        <taxon>Agaricomycetidae</taxon>
        <taxon>Agaricales</taxon>
        <taxon>Marasmiineae</taxon>
        <taxon>Mycenaceae</taxon>
        <taxon>Mycena</taxon>
    </lineage>
</organism>
<feature type="compositionally biased region" description="Low complexity" evidence="1">
    <location>
        <begin position="315"/>
        <end position="334"/>
    </location>
</feature>
<protein>
    <submittedName>
        <fullName evidence="2">Uncharacterized protein</fullName>
    </submittedName>
</protein>
<evidence type="ECO:0000313" key="3">
    <source>
        <dbReference type="Proteomes" id="UP001221757"/>
    </source>
</evidence>
<feature type="compositionally biased region" description="Basic and acidic residues" evidence="1">
    <location>
        <begin position="251"/>
        <end position="266"/>
    </location>
</feature>
<feature type="compositionally biased region" description="Polar residues" evidence="1">
    <location>
        <begin position="33"/>
        <end position="45"/>
    </location>
</feature>
<dbReference type="AlphaFoldDB" id="A0AAD7GR02"/>
<gene>
    <name evidence="2" type="ORF">B0H17DRAFT_1043074</name>
</gene>
<feature type="region of interest" description="Disordered" evidence="1">
    <location>
        <begin position="25"/>
        <end position="99"/>
    </location>
</feature>